<protein>
    <submittedName>
        <fullName evidence="1">Uncharacterized protein</fullName>
    </submittedName>
</protein>
<comment type="caution">
    <text evidence="1">The sequence shown here is derived from an EMBL/GenBank/DDBJ whole genome shotgun (WGS) entry which is preliminary data.</text>
</comment>
<organism evidence="1 2">
    <name type="scientific">Adineta ricciae</name>
    <name type="common">Rotifer</name>
    <dbReference type="NCBI Taxonomy" id="249248"/>
    <lineage>
        <taxon>Eukaryota</taxon>
        <taxon>Metazoa</taxon>
        <taxon>Spiralia</taxon>
        <taxon>Gnathifera</taxon>
        <taxon>Rotifera</taxon>
        <taxon>Eurotatoria</taxon>
        <taxon>Bdelloidea</taxon>
        <taxon>Adinetida</taxon>
        <taxon>Adinetidae</taxon>
        <taxon>Adineta</taxon>
    </lineage>
</organism>
<gene>
    <name evidence="1" type="ORF">XAT740_LOCUS45189</name>
</gene>
<dbReference type="Proteomes" id="UP000663828">
    <property type="component" value="Unassembled WGS sequence"/>
</dbReference>
<accession>A0A815Z2T2</accession>
<keyword evidence="2" id="KW-1185">Reference proteome</keyword>
<dbReference type="AlphaFoldDB" id="A0A815Z2T2"/>
<name>A0A815Z2T2_ADIRI</name>
<evidence type="ECO:0000313" key="1">
    <source>
        <dbReference type="EMBL" id="CAF1578062.1"/>
    </source>
</evidence>
<sequence>MKAEVSSKGTNIRCRNAYGHTTLNTPVLVRSLKLSNVGL</sequence>
<proteinExistence type="predicted"/>
<evidence type="ECO:0000313" key="2">
    <source>
        <dbReference type="Proteomes" id="UP000663828"/>
    </source>
</evidence>
<reference evidence="1" key="1">
    <citation type="submission" date="2021-02" db="EMBL/GenBank/DDBJ databases">
        <authorList>
            <person name="Nowell W R."/>
        </authorList>
    </citation>
    <scope>NUCLEOTIDE SEQUENCE</scope>
</reference>
<dbReference type="EMBL" id="CAJNOR010005857">
    <property type="protein sequence ID" value="CAF1578062.1"/>
    <property type="molecule type" value="Genomic_DNA"/>
</dbReference>
<feature type="non-terminal residue" evidence="1">
    <location>
        <position position="39"/>
    </location>
</feature>